<reference evidence="1" key="1">
    <citation type="submission" date="2018-05" db="EMBL/GenBank/DDBJ databases">
        <authorList>
            <person name="Lanie J.A."/>
            <person name="Ng W.-L."/>
            <person name="Kazmierczak K.M."/>
            <person name="Andrzejewski T.M."/>
            <person name="Davidsen T.M."/>
            <person name="Wayne K.J."/>
            <person name="Tettelin H."/>
            <person name="Glass J.I."/>
            <person name="Rusch D."/>
            <person name="Podicherti R."/>
            <person name="Tsui H.-C.T."/>
            <person name="Winkler M.E."/>
        </authorList>
    </citation>
    <scope>NUCLEOTIDE SEQUENCE</scope>
</reference>
<organism evidence="1">
    <name type="scientific">marine metagenome</name>
    <dbReference type="NCBI Taxonomy" id="408172"/>
    <lineage>
        <taxon>unclassified sequences</taxon>
        <taxon>metagenomes</taxon>
        <taxon>ecological metagenomes</taxon>
    </lineage>
</organism>
<evidence type="ECO:0000313" key="1">
    <source>
        <dbReference type="EMBL" id="SVC35559.1"/>
    </source>
</evidence>
<sequence length="40" mass="4787">PSCWFRCATWPRTWWVRSLPARVRFSPSVRWIRRPEAGGA</sequence>
<protein>
    <submittedName>
        <fullName evidence="1">Uncharacterized protein</fullName>
    </submittedName>
</protein>
<gene>
    <name evidence="1" type="ORF">METZ01_LOCUS288413</name>
</gene>
<dbReference type="EMBL" id="UINC01086783">
    <property type="protein sequence ID" value="SVC35559.1"/>
    <property type="molecule type" value="Genomic_DNA"/>
</dbReference>
<dbReference type="AlphaFoldDB" id="A0A382LFV9"/>
<feature type="non-terminal residue" evidence="1">
    <location>
        <position position="1"/>
    </location>
</feature>
<proteinExistence type="predicted"/>
<accession>A0A382LFV9</accession>
<feature type="non-terminal residue" evidence="1">
    <location>
        <position position="40"/>
    </location>
</feature>
<name>A0A382LFV9_9ZZZZ</name>